<evidence type="ECO:0000313" key="6">
    <source>
        <dbReference type="EMBL" id="RHA43710.1"/>
    </source>
</evidence>
<dbReference type="Pfam" id="PF00440">
    <property type="entry name" value="TetR_N"/>
    <property type="match status" value="1"/>
</dbReference>
<dbReference type="InterPro" id="IPR050109">
    <property type="entry name" value="HTH-type_TetR-like_transc_reg"/>
</dbReference>
<sequence length="186" mass="20298">MEARRAILDAAITLISERGYANVTIEAIAASAGVGKTTIYRWWSSKGDLALEAINDRVGEAIDFPDTGDISADLRRQLLEVARLLDGEIGVLFRGIVAEAQSTPTVGAALLDTIIEPRTRACEARLAKAVDDGQLRPDVATRMMVELIYAPLYYRLLFKTDPARPRDIALLLDYTLSGLRPVPATD</sequence>
<accession>A0A413RP75</accession>
<dbReference type="GO" id="GO:0000976">
    <property type="term" value="F:transcription cis-regulatory region binding"/>
    <property type="evidence" value="ECO:0007669"/>
    <property type="project" value="TreeGrafter"/>
</dbReference>
<feature type="DNA-binding region" description="H-T-H motif" evidence="4">
    <location>
        <begin position="24"/>
        <end position="43"/>
    </location>
</feature>
<dbReference type="InterPro" id="IPR036271">
    <property type="entry name" value="Tet_transcr_reg_TetR-rel_C_sf"/>
</dbReference>
<dbReference type="Proteomes" id="UP000283374">
    <property type="component" value="Unassembled WGS sequence"/>
</dbReference>
<evidence type="ECO:0000259" key="5">
    <source>
        <dbReference type="PROSITE" id="PS50977"/>
    </source>
</evidence>
<proteinExistence type="predicted"/>
<dbReference type="SUPFAM" id="SSF48498">
    <property type="entry name" value="Tetracyclin repressor-like, C-terminal domain"/>
    <property type="match status" value="1"/>
</dbReference>
<evidence type="ECO:0000256" key="1">
    <source>
        <dbReference type="ARBA" id="ARBA00023015"/>
    </source>
</evidence>
<protein>
    <submittedName>
        <fullName evidence="6">TetR/AcrR family transcriptional regulator</fullName>
    </submittedName>
</protein>
<dbReference type="GO" id="GO:0003700">
    <property type="term" value="F:DNA-binding transcription factor activity"/>
    <property type="evidence" value="ECO:0007669"/>
    <property type="project" value="TreeGrafter"/>
</dbReference>
<dbReference type="PANTHER" id="PTHR30055:SF148">
    <property type="entry name" value="TETR-FAMILY TRANSCRIPTIONAL REGULATOR"/>
    <property type="match status" value="1"/>
</dbReference>
<feature type="domain" description="HTH tetR-type" evidence="5">
    <location>
        <begin position="1"/>
        <end position="61"/>
    </location>
</feature>
<dbReference type="InterPro" id="IPR001647">
    <property type="entry name" value="HTH_TetR"/>
</dbReference>
<dbReference type="PRINTS" id="PR00455">
    <property type="entry name" value="HTHTETR"/>
</dbReference>
<keyword evidence="7" id="KW-1185">Reference proteome</keyword>
<keyword evidence="2 4" id="KW-0238">DNA-binding</keyword>
<keyword evidence="3" id="KW-0804">Transcription</keyword>
<dbReference type="SUPFAM" id="SSF46689">
    <property type="entry name" value="Homeodomain-like"/>
    <property type="match status" value="1"/>
</dbReference>
<evidence type="ECO:0000313" key="7">
    <source>
        <dbReference type="Proteomes" id="UP000283374"/>
    </source>
</evidence>
<dbReference type="EMBL" id="QWKP01000146">
    <property type="protein sequence ID" value="RHA43710.1"/>
    <property type="molecule type" value="Genomic_DNA"/>
</dbReference>
<keyword evidence="1" id="KW-0805">Transcription regulation</keyword>
<comment type="caution">
    <text evidence="6">The sequence shown here is derived from an EMBL/GenBank/DDBJ whole genome shotgun (WGS) entry which is preliminary data.</text>
</comment>
<organism evidence="6 7">
    <name type="scientific">Cellulomonas rhizosphaerae</name>
    <dbReference type="NCBI Taxonomy" id="2293719"/>
    <lineage>
        <taxon>Bacteria</taxon>
        <taxon>Bacillati</taxon>
        <taxon>Actinomycetota</taxon>
        <taxon>Actinomycetes</taxon>
        <taxon>Micrococcales</taxon>
        <taxon>Cellulomonadaceae</taxon>
        <taxon>Cellulomonas</taxon>
    </lineage>
</organism>
<evidence type="ECO:0000256" key="2">
    <source>
        <dbReference type="ARBA" id="ARBA00023125"/>
    </source>
</evidence>
<dbReference type="InterPro" id="IPR009057">
    <property type="entry name" value="Homeodomain-like_sf"/>
</dbReference>
<dbReference type="AlphaFoldDB" id="A0A413RP75"/>
<evidence type="ECO:0000256" key="4">
    <source>
        <dbReference type="PROSITE-ProRule" id="PRU00335"/>
    </source>
</evidence>
<dbReference type="InterPro" id="IPR011075">
    <property type="entry name" value="TetR_C"/>
</dbReference>
<dbReference type="Pfam" id="PF16859">
    <property type="entry name" value="TetR_C_11"/>
    <property type="match status" value="1"/>
</dbReference>
<gene>
    <name evidence="6" type="ORF">D1825_04995</name>
</gene>
<dbReference type="PROSITE" id="PS50977">
    <property type="entry name" value="HTH_TETR_2"/>
    <property type="match status" value="1"/>
</dbReference>
<reference evidence="6 7" key="1">
    <citation type="submission" date="2018-08" db="EMBL/GenBank/DDBJ databases">
        <title>Cellulomonas rhizosphaerae sp. nov., a novel actinomycete isolated from soil.</title>
        <authorList>
            <person name="Tian Y."/>
        </authorList>
    </citation>
    <scope>NUCLEOTIDE SEQUENCE [LARGE SCALE GENOMIC DNA]</scope>
    <source>
        <strain evidence="6 7">NEAU-TCZ24</strain>
    </source>
</reference>
<dbReference type="Gene3D" id="1.10.357.10">
    <property type="entry name" value="Tetracycline Repressor, domain 2"/>
    <property type="match status" value="1"/>
</dbReference>
<name>A0A413RP75_9CELL</name>
<dbReference type="Gene3D" id="1.10.10.60">
    <property type="entry name" value="Homeodomain-like"/>
    <property type="match status" value="1"/>
</dbReference>
<dbReference type="PANTHER" id="PTHR30055">
    <property type="entry name" value="HTH-TYPE TRANSCRIPTIONAL REGULATOR RUTR"/>
    <property type="match status" value="1"/>
</dbReference>
<evidence type="ECO:0000256" key="3">
    <source>
        <dbReference type="ARBA" id="ARBA00023163"/>
    </source>
</evidence>